<evidence type="ECO:0000256" key="4">
    <source>
        <dbReference type="ARBA" id="ARBA00022833"/>
    </source>
</evidence>
<dbReference type="PANTHER" id="PTHR37326">
    <property type="entry name" value="BLL3975 PROTEIN"/>
    <property type="match status" value="1"/>
</dbReference>
<dbReference type="OrthoDB" id="9782876at2"/>
<keyword evidence="3" id="KW-0378">Hydrolase</keyword>
<dbReference type="InterPro" id="IPR053138">
    <property type="entry name" value="N-alpha-Ac-DABA_deacetylase"/>
</dbReference>
<dbReference type="GO" id="GO:0046872">
    <property type="term" value="F:metal ion binding"/>
    <property type="evidence" value="ECO:0007669"/>
    <property type="project" value="UniProtKB-KW"/>
</dbReference>
<sequence>MLSKKVKILGQAISPGETHQLSLDIAKLHTGSTIEVPVIVSRSKEPGPTILFIGGIHGNEINGVEIVRKLIAEKYHIPNAGMVICIPVVNVFGFLSQTREFPDGRDLNRVFPGSIRGSLASRFAYHIVKEIVPHIDYCIDFHTGGDSRFNAPQIRVGKNDTESLELAKTFGTRFVIKSAKREKSFRATLYNLNKKVLLFEGGKSLNINNDVTKIGIAGALKVMQQLGIRNFQKELALLKNTNDHSYLVKGSAWVRAKYSGLFHPTVQLGQYVKKGDDIGSLSDPFGFFEKKQKSTYAGYVICINQSPIVNQGDAIVHITTDAVEIPT</sequence>
<dbReference type="AlphaFoldDB" id="A0A1W1YC52"/>
<organism evidence="6 7">
    <name type="scientific">Cellulophaga tyrosinoxydans</name>
    <dbReference type="NCBI Taxonomy" id="504486"/>
    <lineage>
        <taxon>Bacteria</taxon>
        <taxon>Pseudomonadati</taxon>
        <taxon>Bacteroidota</taxon>
        <taxon>Flavobacteriia</taxon>
        <taxon>Flavobacteriales</taxon>
        <taxon>Flavobacteriaceae</taxon>
        <taxon>Cellulophaga</taxon>
    </lineage>
</organism>
<protein>
    <recommendedName>
        <fullName evidence="5">Succinylglutamate desuccinylase/Aspartoacylase catalytic domain-containing protein</fullName>
    </recommendedName>
</protein>
<evidence type="ECO:0000313" key="6">
    <source>
        <dbReference type="EMBL" id="SMC33737.1"/>
    </source>
</evidence>
<dbReference type="EMBL" id="FWXO01000001">
    <property type="protein sequence ID" value="SMC33737.1"/>
    <property type="molecule type" value="Genomic_DNA"/>
</dbReference>
<proteinExistence type="predicted"/>
<dbReference type="RefSeq" id="WP_084059532.1">
    <property type="nucleotide sequence ID" value="NZ_FWXO01000001.1"/>
</dbReference>
<evidence type="ECO:0000256" key="1">
    <source>
        <dbReference type="ARBA" id="ARBA00001947"/>
    </source>
</evidence>
<dbReference type="SUPFAM" id="SSF53187">
    <property type="entry name" value="Zn-dependent exopeptidases"/>
    <property type="match status" value="1"/>
</dbReference>
<keyword evidence="4" id="KW-0862">Zinc</keyword>
<dbReference type="CDD" id="cd06251">
    <property type="entry name" value="M14_ASTE_ASPA-like"/>
    <property type="match status" value="1"/>
</dbReference>
<dbReference type="STRING" id="504486.SAMN05660703_0278"/>
<gene>
    <name evidence="6" type="ORF">SAMN05660703_0278</name>
</gene>
<dbReference type="Proteomes" id="UP000192360">
    <property type="component" value="Unassembled WGS sequence"/>
</dbReference>
<comment type="cofactor">
    <cofactor evidence="1">
        <name>Zn(2+)</name>
        <dbReference type="ChEBI" id="CHEBI:29105"/>
    </cofactor>
</comment>
<dbReference type="InterPro" id="IPR055438">
    <property type="entry name" value="AstE_AspA_cat"/>
</dbReference>
<accession>A0A1W1YC52</accession>
<evidence type="ECO:0000313" key="7">
    <source>
        <dbReference type="Proteomes" id="UP000192360"/>
    </source>
</evidence>
<dbReference type="PIRSF" id="PIRSF039012">
    <property type="entry name" value="ASP"/>
    <property type="match status" value="1"/>
</dbReference>
<reference evidence="7" key="1">
    <citation type="submission" date="2017-04" db="EMBL/GenBank/DDBJ databases">
        <authorList>
            <person name="Varghese N."/>
            <person name="Submissions S."/>
        </authorList>
    </citation>
    <scope>NUCLEOTIDE SEQUENCE [LARGE SCALE GENOMIC DNA]</scope>
    <source>
        <strain evidence="7">DSM 21164</strain>
    </source>
</reference>
<dbReference type="Pfam" id="PF24827">
    <property type="entry name" value="AstE_AspA_cat"/>
    <property type="match status" value="1"/>
</dbReference>
<dbReference type="GO" id="GO:0016788">
    <property type="term" value="F:hydrolase activity, acting on ester bonds"/>
    <property type="evidence" value="ECO:0007669"/>
    <property type="project" value="InterPro"/>
</dbReference>
<evidence type="ECO:0000256" key="3">
    <source>
        <dbReference type="ARBA" id="ARBA00022801"/>
    </source>
</evidence>
<dbReference type="GO" id="GO:0016811">
    <property type="term" value="F:hydrolase activity, acting on carbon-nitrogen (but not peptide) bonds, in linear amides"/>
    <property type="evidence" value="ECO:0007669"/>
    <property type="project" value="InterPro"/>
</dbReference>
<evidence type="ECO:0000256" key="2">
    <source>
        <dbReference type="ARBA" id="ARBA00022723"/>
    </source>
</evidence>
<dbReference type="Gene3D" id="3.40.630.10">
    <property type="entry name" value="Zn peptidases"/>
    <property type="match status" value="1"/>
</dbReference>
<evidence type="ECO:0000259" key="5">
    <source>
        <dbReference type="Pfam" id="PF24827"/>
    </source>
</evidence>
<keyword evidence="2" id="KW-0479">Metal-binding</keyword>
<name>A0A1W1YC52_9FLAO</name>
<feature type="domain" description="Succinylglutamate desuccinylase/Aspartoacylase catalytic" evidence="5">
    <location>
        <begin position="46"/>
        <end position="224"/>
    </location>
</feature>
<keyword evidence="7" id="KW-1185">Reference proteome</keyword>
<dbReference type="InterPro" id="IPR043795">
    <property type="entry name" value="N-alpha-Ac-DABA-like"/>
</dbReference>
<dbReference type="PANTHER" id="PTHR37326:SF2">
    <property type="entry name" value="SUCCINYLGLUTAMATE DESUCCINYLASE_ASPARTOACYLASE FAMILY PROTEIN"/>
    <property type="match status" value="1"/>
</dbReference>